<feature type="compositionally biased region" description="Basic and acidic residues" evidence="1">
    <location>
        <begin position="9"/>
        <end position="21"/>
    </location>
</feature>
<accession>A0A8J4ASZ2</accession>
<evidence type="ECO:0000313" key="3">
    <source>
        <dbReference type="Proteomes" id="UP000747399"/>
    </source>
</evidence>
<gene>
    <name evidence="2" type="ORF">Vafri_3361</name>
</gene>
<evidence type="ECO:0000313" key="2">
    <source>
        <dbReference type="EMBL" id="GIL46375.1"/>
    </source>
</evidence>
<dbReference type="Proteomes" id="UP000747399">
    <property type="component" value="Unassembled WGS sequence"/>
</dbReference>
<keyword evidence="3" id="KW-1185">Reference proteome</keyword>
<protein>
    <submittedName>
        <fullName evidence="2">Uncharacterized protein</fullName>
    </submittedName>
</protein>
<feature type="non-terminal residue" evidence="2">
    <location>
        <position position="99"/>
    </location>
</feature>
<name>A0A8J4ASZ2_9CHLO</name>
<reference evidence="2" key="1">
    <citation type="journal article" date="2021" name="Proc. Natl. Acad. Sci. U.S.A.">
        <title>Three genomes in the algal genus Volvox reveal the fate of a haploid sex-determining region after a transition to homothallism.</title>
        <authorList>
            <person name="Yamamoto K."/>
            <person name="Hamaji T."/>
            <person name="Kawai-Toyooka H."/>
            <person name="Matsuzaki R."/>
            <person name="Takahashi F."/>
            <person name="Nishimura Y."/>
            <person name="Kawachi M."/>
            <person name="Noguchi H."/>
            <person name="Minakuchi Y."/>
            <person name="Umen J.G."/>
            <person name="Toyoda A."/>
            <person name="Nozaki H."/>
        </authorList>
    </citation>
    <scope>NUCLEOTIDE SEQUENCE</scope>
    <source>
        <strain evidence="2">NIES-3780</strain>
    </source>
</reference>
<feature type="region of interest" description="Disordered" evidence="1">
    <location>
        <begin position="1"/>
        <end position="25"/>
    </location>
</feature>
<feature type="region of interest" description="Disordered" evidence="1">
    <location>
        <begin position="76"/>
        <end position="99"/>
    </location>
</feature>
<dbReference type="AlphaFoldDB" id="A0A8J4ASZ2"/>
<sequence length="99" mass="9882">RGTGAGSGEESRGRHGTRESSTRVPRQFAAAAAVLPSVMLGHVAVPAAAVAQTPLPLTAVPPSALTVVPLSQPPPYGASPPDIPHVLGLPWRGAPRGGA</sequence>
<proteinExistence type="predicted"/>
<comment type="caution">
    <text evidence="2">The sequence shown here is derived from an EMBL/GenBank/DDBJ whole genome shotgun (WGS) entry which is preliminary data.</text>
</comment>
<dbReference type="EMBL" id="BNCO01000003">
    <property type="protein sequence ID" value="GIL46375.1"/>
    <property type="molecule type" value="Genomic_DNA"/>
</dbReference>
<organism evidence="2 3">
    <name type="scientific">Volvox africanus</name>
    <dbReference type="NCBI Taxonomy" id="51714"/>
    <lineage>
        <taxon>Eukaryota</taxon>
        <taxon>Viridiplantae</taxon>
        <taxon>Chlorophyta</taxon>
        <taxon>core chlorophytes</taxon>
        <taxon>Chlorophyceae</taxon>
        <taxon>CS clade</taxon>
        <taxon>Chlamydomonadales</taxon>
        <taxon>Volvocaceae</taxon>
        <taxon>Volvox</taxon>
    </lineage>
</organism>
<evidence type="ECO:0000256" key="1">
    <source>
        <dbReference type="SAM" id="MobiDB-lite"/>
    </source>
</evidence>